<evidence type="ECO:0000313" key="22">
    <source>
        <dbReference type="Proteomes" id="UP000006038"/>
    </source>
</evidence>
<comment type="function">
    <text evidence="14">Involved in the base excision repair (BER) pathway, by catalyzing the poly(ADP-ribosyl)ation of a limited number of acceptor proteins involved in chromatin architecture and in DNA metabolism. This modification follows DNA damages and appears as an obligatory step in a detection/signaling pathway leading to the reparation of DNA strand breaks.</text>
</comment>
<evidence type="ECO:0000256" key="13">
    <source>
        <dbReference type="ARBA" id="ARBA00024347"/>
    </source>
</evidence>
<reference evidence="21" key="1">
    <citation type="submission" date="2013-04" db="UniProtKB">
        <authorList>
            <consortium name="EnsemblPlants"/>
        </authorList>
    </citation>
    <scope>IDENTIFICATION</scope>
</reference>
<dbReference type="InterPro" id="IPR036930">
    <property type="entry name" value="WGR_dom_sf"/>
</dbReference>
<keyword evidence="4 15" id="KW-0328">Glycosyltransferase</keyword>
<dbReference type="SMART" id="SM01335">
    <property type="entry name" value="PADR1"/>
    <property type="match status" value="1"/>
</dbReference>
<comment type="catalytic activity">
    <reaction evidence="2">
        <text>L-glutamyl-[protein] + NAD(+) = 5-O-(ADP-D-ribosyl)-L-glutamyl-[protein] + nicotinamide</text>
        <dbReference type="Rhea" id="RHEA:58224"/>
        <dbReference type="Rhea" id="RHEA-COMP:10208"/>
        <dbReference type="Rhea" id="RHEA-COMP:15089"/>
        <dbReference type="ChEBI" id="CHEBI:17154"/>
        <dbReference type="ChEBI" id="CHEBI:29973"/>
        <dbReference type="ChEBI" id="CHEBI:57540"/>
        <dbReference type="ChEBI" id="CHEBI:142540"/>
    </reaction>
</comment>
<dbReference type="Pfam" id="PF08063">
    <property type="entry name" value="Zn_ribbon_PADR1"/>
    <property type="match status" value="1"/>
</dbReference>
<dbReference type="EnsemblPlants" id="OB02G26830.1">
    <property type="protein sequence ID" value="OB02G26830.1"/>
    <property type="gene ID" value="OB02G26830"/>
</dbReference>
<keyword evidence="6" id="KW-0548">Nucleotidyltransferase</keyword>
<evidence type="ECO:0000256" key="10">
    <source>
        <dbReference type="ARBA" id="ARBA00022833"/>
    </source>
</evidence>
<dbReference type="Gene3D" id="1.20.142.10">
    <property type="entry name" value="Poly(ADP-ribose) polymerase, regulatory domain"/>
    <property type="match status" value="1"/>
</dbReference>
<dbReference type="InterPro" id="IPR050800">
    <property type="entry name" value="ARTD/PARP"/>
</dbReference>
<dbReference type="AlphaFoldDB" id="J3LDG6"/>
<dbReference type="InterPro" id="IPR036420">
    <property type="entry name" value="BRCT_dom_sf"/>
</dbReference>
<evidence type="ECO:0000256" key="9">
    <source>
        <dbReference type="ARBA" id="ARBA00022771"/>
    </source>
</evidence>
<dbReference type="PANTHER" id="PTHR10459:SF106">
    <property type="entry name" value="PROTEIN ADP-RIBOSYLTRANSFERASE PARP3"/>
    <property type="match status" value="1"/>
</dbReference>
<keyword evidence="10" id="KW-0862">Zinc</keyword>
<keyword evidence="5 15" id="KW-0808">Transferase</keyword>
<dbReference type="PROSITE" id="PS51977">
    <property type="entry name" value="WGR"/>
    <property type="match status" value="1"/>
</dbReference>
<dbReference type="SUPFAM" id="SSF47587">
    <property type="entry name" value="Domain of poly(ADP-ribose) polymerase"/>
    <property type="match status" value="1"/>
</dbReference>
<keyword evidence="12" id="KW-0539">Nucleus</keyword>
<dbReference type="InterPro" id="IPR036616">
    <property type="entry name" value="Poly(ADP-ribose)pol_reg_dom_sf"/>
</dbReference>
<dbReference type="GO" id="GO:0003950">
    <property type="term" value="F:NAD+ poly-ADP-ribosyltransferase activity"/>
    <property type="evidence" value="ECO:0007669"/>
    <property type="project" value="UniProtKB-UniRule"/>
</dbReference>
<dbReference type="Gene3D" id="3.90.228.10">
    <property type="match status" value="1"/>
</dbReference>
<dbReference type="SMART" id="SM00773">
    <property type="entry name" value="WGR"/>
    <property type="match status" value="1"/>
</dbReference>
<evidence type="ECO:0000256" key="6">
    <source>
        <dbReference type="ARBA" id="ARBA00022695"/>
    </source>
</evidence>
<dbReference type="InterPro" id="IPR012317">
    <property type="entry name" value="Poly(ADP-ribose)pol_cat_dom"/>
</dbReference>
<dbReference type="FunFam" id="3.90.228.10:FF:000010">
    <property type="entry name" value="Poly [ADP-ribose] polymerase"/>
    <property type="match status" value="1"/>
</dbReference>
<comment type="similarity">
    <text evidence="13">Belongs to the ARTD/PARP family.</text>
</comment>
<dbReference type="Proteomes" id="UP000006038">
    <property type="component" value="Unassembled WGS sequence"/>
</dbReference>
<feature type="domain" description="BRCT" evidence="17">
    <location>
        <begin position="240"/>
        <end position="332"/>
    </location>
</feature>
<dbReference type="GO" id="GO:0008270">
    <property type="term" value="F:zinc ion binding"/>
    <property type="evidence" value="ECO:0007669"/>
    <property type="project" value="UniProtKB-KW"/>
</dbReference>
<evidence type="ECO:0000256" key="7">
    <source>
        <dbReference type="ARBA" id="ARBA00022723"/>
    </source>
</evidence>
<dbReference type="FunFam" id="3.40.50.10190:FF:000039">
    <property type="entry name" value="Poly [ADP-ribose] polymerase"/>
    <property type="match status" value="1"/>
</dbReference>
<evidence type="ECO:0000256" key="3">
    <source>
        <dbReference type="ARBA" id="ARBA00004123"/>
    </source>
</evidence>
<dbReference type="Pfam" id="PF16589">
    <property type="entry name" value="BRCT_2"/>
    <property type="match status" value="1"/>
</dbReference>
<sequence length="873" mass="97502">MVRFAACSLLIRDYGICFPNHDIREEIMTIYVLLSLYCKQEVHETRSRTLAASQEDGKADPKKQKTESKEQEEGEDVPSKNKKSADNEVHDGEEEAPSKSKKHKAEESDLNGKATAVKEFAEFCKATREHLTVEDMRKILQANEQDASGSEDAVVPRCEDVMFYGPLDKCPVCGGQLECKGSKYKCTGTYSEWASCSYSTIDPLRRRGPIKVPDDVKNDFVRKWLKQHEGKKYPKRDMDIDAHIFSGMMIALSGRMSHSHAYFKEQILKHGGKVNNSVVGVTCVVASPAERDQGGSGGFAEALERGTPVVSENWIIDSIQKKERQPLAAYDIASDVVPEGRGLPLGKLDPTEEAVETLAAEVKLTGKRAVYKDSKLEKDGGHIYEKDGIIYNCAFSMCDLGCDINQFCIMQLIIIPENRLHLYYKKGPIGHDQMAEERVEDFGSRVNDAIKEFVRLFEEITGNEFEPWEREKKFEKKSTKMFPLDMDDGVDVRHGGVALRQLGLTAAHCKLDPSVTFIMKQLCSQEIYRYALTEMGHDLPDLPIGMLTDLHLKRGEEILLQSKQDAESVPESGPVADAFWIEMSNKWFTLFPTTRPYTIRGYEQIADNVASGLETVRDINVASRLIGDTFSSTLDDPLSQCYKKLGCSISRVADDSDDYKMILKYLEKTYEPVKVDDVVYGATVERIYAVESSALPSYGEIKKHPNKVLLWCGTRSSNLLRHLHQGFLPAVCHLPVPGYMFGKAIVCSDAAAEAARYGFTAVDRPEGYLVLAVASLGKEIQEITGTPGTEDVKRMEEKKMGVKGVGRKTTDASEHFTWRDGVTVPCGKLVPSGNKGGPLEYNEYAVYDPKQVSIAFLVGVKYEEQNMEVVADE</sequence>
<dbReference type="PROSITE" id="PS50172">
    <property type="entry name" value="BRCT"/>
    <property type="match status" value="1"/>
</dbReference>
<evidence type="ECO:0000256" key="12">
    <source>
        <dbReference type="ARBA" id="ARBA00023242"/>
    </source>
</evidence>
<evidence type="ECO:0000256" key="8">
    <source>
        <dbReference type="ARBA" id="ARBA00022765"/>
    </source>
</evidence>
<proteinExistence type="inferred from homology"/>
<dbReference type="SMART" id="SM00292">
    <property type="entry name" value="BRCT"/>
    <property type="match status" value="1"/>
</dbReference>
<evidence type="ECO:0000313" key="21">
    <source>
        <dbReference type="EnsemblPlants" id="OB02G26830.1"/>
    </source>
</evidence>
<dbReference type="OMA" id="TRPFIFR"/>
<evidence type="ECO:0000259" key="17">
    <source>
        <dbReference type="PROSITE" id="PS50172"/>
    </source>
</evidence>
<dbReference type="CDD" id="cd01437">
    <property type="entry name" value="parp_like"/>
    <property type="match status" value="1"/>
</dbReference>
<evidence type="ECO:0000256" key="15">
    <source>
        <dbReference type="RuleBase" id="RU362114"/>
    </source>
</evidence>
<evidence type="ECO:0000256" key="1">
    <source>
        <dbReference type="ARBA" id="ARBA00000438"/>
    </source>
</evidence>
<dbReference type="GO" id="GO:0140806">
    <property type="term" value="F:NAD+-protein-aspartate ADP-ribosyltransferase activity"/>
    <property type="evidence" value="ECO:0007669"/>
    <property type="project" value="RHEA"/>
</dbReference>
<keyword evidence="7" id="KW-0479">Metal-binding</keyword>
<dbReference type="SUPFAM" id="SSF142921">
    <property type="entry name" value="WGR domain-like"/>
    <property type="match status" value="1"/>
</dbReference>
<evidence type="ECO:0000256" key="2">
    <source>
        <dbReference type="ARBA" id="ARBA00000459"/>
    </source>
</evidence>
<dbReference type="FunFam" id="3.90.640.80:FF:000001">
    <property type="entry name" value="Poly [ADP-ribose] polymerase"/>
    <property type="match status" value="1"/>
</dbReference>
<dbReference type="PROSITE" id="PS51060">
    <property type="entry name" value="PARP_ALPHA_HD"/>
    <property type="match status" value="1"/>
</dbReference>
<dbReference type="SUPFAM" id="SSF52113">
    <property type="entry name" value="BRCT domain"/>
    <property type="match status" value="1"/>
</dbReference>
<comment type="catalytic activity">
    <reaction evidence="1">
        <text>L-aspartyl-[protein] + NAD(+) = 4-O-(ADP-D-ribosyl)-L-aspartyl-[protein] + nicotinamide</text>
        <dbReference type="Rhea" id="RHEA:54424"/>
        <dbReference type="Rhea" id="RHEA-COMP:9867"/>
        <dbReference type="Rhea" id="RHEA-COMP:13832"/>
        <dbReference type="ChEBI" id="CHEBI:17154"/>
        <dbReference type="ChEBI" id="CHEBI:29961"/>
        <dbReference type="ChEBI" id="CHEBI:57540"/>
        <dbReference type="ChEBI" id="CHEBI:138102"/>
    </reaction>
</comment>
<dbReference type="Pfam" id="PF05406">
    <property type="entry name" value="WGR"/>
    <property type="match status" value="1"/>
</dbReference>
<keyword evidence="8" id="KW-0013">ADP-ribosylation</keyword>
<evidence type="ECO:0000259" key="20">
    <source>
        <dbReference type="PROSITE" id="PS51977"/>
    </source>
</evidence>
<feature type="domain" description="PARP catalytic" evidence="18">
    <location>
        <begin position="636"/>
        <end position="869"/>
    </location>
</feature>
<dbReference type="InterPro" id="IPR001357">
    <property type="entry name" value="BRCT_dom"/>
</dbReference>
<dbReference type="GO" id="GO:0140807">
    <property type="term" value="F:NAD+-protein-glutamate ADP-ribosyltransferase activity"/>
    <property type="evidence" value="ECO:0007669"/>
    <property type="project" value="RHEA"/>
</dbReference>
<dbReference type="CDD" id="cd08001">
    <property type="entry name" value="WGR_PARP1_like"/>
    <property type="match status" value="1"/>
</dbReference>
<comment type="subcellular location">
    <subcellularLocation>
        <location evidence="3">Nucleus</location>
    </subcellularLocation>
</comment>
<dbReference type="GO" id="GO:0070212">
    <property type="term" value="P:protein poly-ADP-ribosylation"/>
    <property type="evidence" value="ECO:0007669"/>
    <property type="project" value="TreeGrafter"/>
</dbReference>
<feature type="domain" description="PARP alpha-helical" evidence="19">
    <location>
        <begin position="508"/>
        <end position="627"/>
    </location>
</feature>
<dbReference type="PANTHER" id="PTHR10459">
    <property type="entry name" value="DNA LIGASE"/>
    <property type="match status" value="1"/>
</dbReference>
<dbReference type="CDD" id="cd17747">
    <property type="entry name" value="BRCT_PARP1"/>
    <property type="match status" value="1"/>
</dbReference>
<keyword evidence="11 15" id="KW-0520">NAD</keyword>
<dbReference type="Gramene" id="OB02G26830.1">
    <property type="protein sequence ID" value="OB02G26830.1"/>
    <property type="gene ID" value="OB02G26830"/>
</dbReference>
<evidence type="ECO:0000256" key="16">
    <source>
        <dbReference type="SAM" id="MobiDB-lite"/>
    </source>
</evidence>
<keyword evidence="22" id="KW-1185">Reference proteome</keyword>
<feature type="domain" description="WGR" evidence="20">
    <location>
        <begin position="380"/>
        <end position="481"/>
    </location>
</feature>
<dbReference type="InterPro" id="IPR008893">
    <property type="entry name" value="WGR_domain"/>
</dbReference>
<dbReference type="InterPro" id="IPR004102">
    <property type="entry name" value="Poly(ADP-ribose)pol_reg_dom"/>
</dbReference>
<accession>J3LDG6</accession>
<dbReference type="eggNOG" id="KOG1037">
    <property type="taxonomic scope" value="Eukaryota"/>
</dbReference>
<dbReference type="Pfam" id="PF21728">
    <property type="entry name" value="PADR1_N"/>
    <property type="match status" value="1"/>
</dbReference>
<evidence type="ECO:0000259" key="18">
    <source>
        <dbReference type="PROSITE" id="PS51059"/>
    </source>
</evidence>
<dbReference type="Pfam" id="PF02877">
    <property type="entry name" value="PARP_reg"/>
    <property type="match status" value="1"/>
</dbReference>
<dbReference type="STRING" id="4533.J3LDG6"/>
<dbReference type="HOGENOM" id="CLU_004841_0_1_1"/>
<dbReference type="InterPro" id="IPR049296">
    <property type="entry name" value="PARP1-like_PADR1_N"/>
</dbReference>
<dbReference type="Gene3D" id="3.40.50.10190">
    <property type="entry name" value="BRCT domain"/>
    <property type="match status" value="1"/>
</dbReference>
<dbReference type="InterPro" id="IPR012982">
    <property type="entry name" value="PARP1-like_PADR1_Zn_ribbon"/>
</dbReference>
<dbReference type="PROSITE" id="PS52007">
    <property type="entry name" value="PADR1"/>
    <property type="match status" value="1"/>
</dbReference>
<evidence type="ECO:0000256" key="4">
    <source>
        <dbReference type="ARBA" id="ARBA00022676"/>
    </source>
</evidence>
<protein>
    <recommendedName>
        <fullName evidence="15">Poly [ADP-ribose] polymerase</fullName>
        <shortName evidence="15">PARP</shortName>
        <ecNumber evidence="15">2.4.2.-</ecNumber>
    </recommendedName>
</protein>
<evidence type="ECO:0000256" key="14">
    <source>
        <dbReference type="ARBA" id="ARBA00024945"/>
    </source>
</evidence>
<keyword evidence="9" id="KW-0863">Zinc-finger</keyword>
<dbReference type="GO" id="GO:0005730">
    <property type="term" value="C:nucleolus"/>
    <property type="evidence" value="ECO:0007669"/>
    <property type="project" value="TreeGrafter"/>
</dbReference>
<feature type="compositionally biased region" description="Basic and acidic residues" evidence="16">
    <location>
        <begin position="55"/>
        <end position="90"/>
    </location>
</feature>
<organism evidence="21">
    <name type="scientific">Oryza brachyantha</name>
    <name type="common">malo sina</name>
    <dbReference type="NCBI Taxonomy" id="4533"/>
    <lineage>
        <taxon>Eukaryota</taxon>
        <taxon>Viridiplantae</taxon>
        <taxon>Streptophyta</taxon>
        <taxon>Embryophyta</taxon>
        <taxon>Tracheophyta</taxon>
        <taxon>Spermatophyta</taxon>
        <taxon>Magnoliopsida</taxon>
        <taxon>Liliopsida</taxon>
        <taxon>Poales</taxon>
        <taxon>Poaceae</taxon>
        <taxon>BOP clade</taxon>
        <taxon>Oryzoideae</taxon>
        <taxon>Oryzeae</taxon>
        <taxon>Oryzinae</taxon>
        <taxon>Oryza</taxon>
    </lineage>
</organism>
<feature type="region of interest" description="Disordered" evidence="16">
    <location>
        <begin position="49"/>
        <end position="111"/>
    </location>
</feature>
<dbReference type="SUPFAM" id="SSF56399">
    <property type="entry name" value="ADP-ribosylation"/>
    <property type="match status" value="1"/>
</dbReference>
<dbReference type="GO" id="GO:0016779">
    <property type="term" value="F:nucleotidyltransferase activity"/>
    <property type="evidence" value="ECO:0007669"/>
    <property type="project" value="UniProtKB-KW"/>
</dbReference>
<evidence type="ECO:0000256" key="11">
    <source>
        <dbReference type="ARBA" id="ARBA00023027"/>
    </source>
</evidence>
<dbReference type="FunFam" id="1.20.142.10:FF:000004">
    <property type="entry name" value="Poly [ADP-ribose] polymerase"/>
    <property type="match status" value="1"/>
</dbReference>
<dbReference type="Gene3D" id="3.90.640.80">
    <property type="match status" value="1"/>
</dbReference>
<evidence type="ECO:0000256" key="5">
    <source>
        <dbReference type="ARBA" id="ARBA00022679"/>
    </source>
</evidence>
<evidence type="ECO:0000259" key="19">
    <source>
        <dbReference type="PROSITE" id="PS51060"/>
    </source>
</evidence>
<name>J3LDG6_ORYBR</name>
<dbReference type="EC" id="2.4.2.-" evidence="15"/>
<dbReference type="Pfam" id="PF00644">
    <property type="entry name" value="PARP"/>
    <property type="match status" value="1"/>
</dbReference>
<dbReference type="PROSITE" id="PS51059">
    <property type="entry name" value="PARP_CATALYTIC"/>
    <property type="match status" value="1"/>
</dbReference>
<dbReference type="GO" id="GO:0006302">
    <property type="term" value="P:double-strand break repair"/>
    <property type="evidence" value="ECO:0007669"/>
    <property type="project" value="TreeGrafter"/>
</dbReference>